<dbReference type="PANTHER" id="PTHR33711">
    <property type="entry name" value="DIOXYGENASE, PUTATIVE (AFU_ORTHOLOGUE AFUA_2G02910)-RELATED"/>
    <property type="match status" value="1"/>
</dbReference>
<keyword evidence="5" id="KW-0560">Oxidoreductase</keyword>
<evidence type="ECO:0000256" key="2">
    <source>
        <dbReference type="ARBA" id="ARBA00007825"/>
    </source>
</evidence>
<evidence type="ECO:0008006" key="12">
    <source>
        <dbReference type="Google" id="ProtNLM"/>
    </source>
</evidence>
<dbReference type="KEGG" id="bcom:BAUCODRAFT_433129"/>
<dbReference type="Pfam" id="PF04444">
    <property type="entry name" value="Dioxygenase_N"/>
    <property type="match status" value="1"/>
</dbReference>
<sequence>MSSTGSQSAGTTGSKRQYDPNFTQLVIDTSGPKTSPRMKEVFSAAIRHLHDFAREIDLTPEEWLAGVKFFNETGKIWADSNGKRNEMHRLSDITGLESLVTEIANYVMTDNPNYVPTSAAILGPFWSPNAPWRQLGDTIIQDPHEGTVTYMHGVIRDLKTQKPIPNVTFDMWQASSNGKYDFQDPDNQSDNNLRGKYKTDENGEYRLYCLRPTAYSLPQDGPSWQLLQALDRHPMRPAHIHLMVTHPDYKPVITQIYPKDDPWLATDTVFAVKDDLVVDFTPLKGIPSSMKEHKGPGGAATKELNLDIVLAPIGMATYSKPNL</sequence>
<keyword evidence="6" id="KW-0408">Iron</keyword>
<feature type="domain" description="Catechol dioxygenase N-terminal" evidence="9">
    <location>
        <begin position="36"/>
        <end position="105"/>
    </location>
</feature>
<dbReference type="Proteomes" id="UP000011761">
    <property type="component" value="Unassembled WGS sequence"/>
</dbReference>
<evidence type="ECO:0000259" key="8">
    <source>
        <dbReference type="Pfam" id="PF00775"/>
    </source>
</evidence>
<dbReference type="OrthoDB" id="5238185at2759"/>
<comment type="similarity">
    <text evidence="2">Belongs to the intradiol ring-cleavage dioxygenase family.</text>
</comment>
<dbReference type="STRING" id="717646.M2NCM6"/>
<accession>M2NCM6</accession>
<evidence type="ECO:0000256" key="4">
    <source>
        <dbReference type="ARBA" id="ARBA00022964"/>
    </source>
</evidence>
<dbReference type="InterPro" id="IPR000627">
    <property type="entry name" value="Intradiol_dOase_C"/>
</dbReference>
<keyword evidence="3" id="KW-0479">Metal-binding</keyword>
<comment type="cofactor">
    <cofactor evidence="1">
        <name>Fe(3+)</name>
        <dbReference type="ChEBI" id="CHEBI:29034"/>
    </cofactor>
</comment>
<dbReference type="AlphaFoldDB" id="M2NCM6"/>
<keyword evidence="11" id="KW-1185">Reference proteome</keyword>
<dbReference type="Gene3D" id="2.60.130.10">
    <property type="entry name" value="Aromatic compound dioxygenase"/>
    <property type="match status" value="1"/>
</dbReference>
<evidence type="ECO:0000259" key="9">
    <source>
        <dbReference type="Pfam" id="PF04444"/>
    </source>
</evidence>
<feature type="region of interest" description="Disordered" evidence="7">
    <location>
        <begin position="178"/>
        <end position="197"/>
    </location>
</feature>
<proteinExistence type="inferred from homology"/>
<dbReference type="SUPFAM" id="SSF49482">
    <property type="entry name" value="Aromatic compound dioxygenase"/>
    <property type="match status" value="1"/>
</dbReference>
<dbReference type="GO" id="GO:0008199">
    <property type="term" value="F:ferric iron binding"/>
    <property type="evidence" value="ECO:0007669"/>
    <property type="project" value="InterPro"/>
</dbReference>
<dbReference type="eggNOG" id="ENOG502SMA8">
    <property type="taxonomic scope" value="Eukaryota"/>
</dbReference>
<dbReference type="GO" id="GO:0009712">
    <property type="term" value="P:catechol-containing compound metabolic process"/>
    <property type="evidence" value="ECO:0007669"/>
    <property type="project" value="InterPro"/>
</dbReference>
<dbReference type="OMA" id="FYCYHPT"/>
<reference evidence="10 11" key="1">
    <citation type="journal article" date="2012" name="PLoS Pathog.">
        <title>Diverse lifestyles and strategies of plant pathogenesis encoded in the genomes of eighteen Dothideomycetes fungi.</title>
        <authorList>
            <person name="Ohm R.A."/>
            <person name="Feau N."/>
            <person name="Henrissat B."/>
            <person name="Schoch C.L."/>
            <person name="Horwitz B.A."/>
            <person name="Barry K.W."/>
            <person name="Condon B.J."/>
            <person name="Copeland A.C."/>
            <person name="Dhillon B."/>
            <person name="Glaser F."/>
            <person name="Hesse C.N."/>
            <person name="Kosti I."/>
            <person name="LaButti K."/>
            <person name="Lindquist E.A."/>
            <person name="Lucas S."/>
            <person name="Salamov A.A."/>
            <person name="Bradshaw R.E."/>
            <person name="Ciuffetti L."/>
            <person name="Hamelin R.C."/>
            <person name="Kema G.H.J."/>
            <person name="Lawrence C."/>
            <person name="Scott J.A."/>
            <person name="Spatafora J.W."/>
            <person name="Turgeon B.G."/>
            <person name="de Wit P.J.G.M."/>
            <person name="Zhong S."/>
            <person name="Goodwin S.B."/>
            <person name="Grigoriev I.V."/>
        </authorList>
    </citation>
    <scope>NUCLEOTIDE SEQUENCE [LARGE SCALE GENOMIC DNA]</scope>
    <source>
        <strain evidence="10 11">UAMH 10762</strain>
    </source>
</reference>
<gene>
    <name evidence="10" type="ORF">BAUCODRAFT_433129</name>
</gene>
<keyword evidence="4" id="KW-0223">Dioxygenase</keyword>
<dbReference type="HOGENOM" id="CLU_046727_1_1_1"/>
<dbReference type="GO" id="GO:0018576">
    <property type="term" value="F:catechol 1,2-dioxygenase activity"/>
    <property type="evidence" value="ECO:0007669"/>
    <property type="project" value="InterPro"/>
</dbReference>
<dbReference type="EMBL" id="KB445554">
    <property type="protein sequence ID" value="EMC96934.1"/>
    <property type="molecule type" value="Genomic_DNA"/>
</dbReference>
<feature type="compositionally biased region" description="Low complexity" evidence="7">
    <location>
        <begin position="1"/>
        <end position="14"/>
    </location>
</feature>
<dbReference type="Pfam" id="PF00775">
    <property type="entry name" value="Dioxygenase_C"/>
    <property type="match status" value="1"/>
</dbReference>
<dbReference type="InterPro" id="IPR007535">
    <property type="entry name" value="Catechol_dOase_N"/>
</dbReference>
<evidence type="ECO:0000313" key="10">
    <source>
        <dbReference type="EMBL" id="EMC96934.1"/>
    </source>
</evidence>
<dbReference type="RefSeq" id="XP_007675561.1">
    <property type="nucleotide sequence ID" value="XM_007677371.1"/>
</dbReference>
<dbReference type="InterPro" id="IPR050770">
    <property type="entry name" value="Intradiol_RC_Dioxygenase"/>
</dbReference>
<protein>
    <recommendedName>
        <fullName evidence="12">Intradiol ring-cleavage dioxygenases domain-containing protein</fullName>
    </recommendedName>
</protein>
<dbReference type="PANTHER" id="PTHR33711:SF5">
    <property type="entry name" value="INTRADIOL RING-CLEAVAGE DIOXYGENASE PRCA"/>
    <property type="match status" value="1"/>
</dbReference>
<dbReference type="InterPro" id="IPR015889">
    <property type="entry name" value="Intradiol_dOase_core"/>
</dbReference>
<evidence type="ECO:0000256" key="1">
    <source>
        <dbReference type="ARBA" id="ARBA00001965"/>
    </source>
</evidence>
<evidence type="ECO:0000256" key="5">
    <source>
        <dbReference type="ARBA" id="ARBA00023002"/>
    </source>
</evidence>
<evidence type="ECO:0000256" key="6">
    <source>
        <dbReference type="ARBA" id="ARBA00023004"/>
    </source>
</evidence>
<organism evidence="10 11">
    <name type="scientific">Baudoinia panamericana (strain UAMH 10762)</name>
    <name type="common">Angels' share fungus</name>
    <name type="synonym">Baudoinia compniacensis (strain UAMH 10762)</name>
    <dbReference type="NCBI Taxonomy" id="717646"/>
    <lineage>
        <taxon>Eukaryota</taxon>
        <taxon>Fungi</taxon>
        <taxon>Dikarya</taxon>
        <taxon>Ascomycota</taxon>
        <taxon>Pezizomycotina</taxon>
        <taxon>Dothideomycetes</taxon>
        <taxon>Dothideomycetidae</taxon>
        <taxon>Mycosphaerellales</taxon>
        <taxon>Teratosphaeriaceae</taxon>
        <taxon>Baudoinia</taxon>
    </lineage>
</organism>
<feature type="region of interest" description="Disordered" evidence="7">
    <location>
        <begin position="1"/>
        <end position="21"/>
    </location>
</feature>
<name>M2NCM6_BAUPA</name>
<feature type="domain" description="Intradiol ring-cleavage dioxygenases" evidence="8">
    <location>
        <begin position="122"/>
        <end position="287"/>
    </location>
</feature>
<dbReference type="GeneID" id="19114273"/>
<evidence type="ECO:0000256" key="3">
    <source>
        <dbReference type="ARBA" id="ARBA00022723"/>
    </source>
</evidence>
<evidence type="ECO:0000313" key="11">
    <source>
        <dbReference type="Proteomes" id="UP000011761"/>
    </source>
</evidence>
<evidence type="ECO:0000256" key="7">
    <source>
        <dbReference type="SAM" id="MobiDB-lite"/>
    </source>
</evidence>